<dbReference type="EMBL" id="AAMT01000002">
    <property type="protein sequence ID" value="EAQ14290.1"/>
    <property type="molecule type" value="Genomic_DNA"/>
</dbReference>
<dbReference type="RefSeq" id="WP_008333611.1">
    <property type="nucleotide sequence ID" value="NZ_CH902578.1"/>
</dbReference>
<comment type="caution">
    <text evidence="1">The sequence shown here is derived from an EMBL/GenBank/DDBJ whole genome shotgun (WGS) entry which is preliminary data.</text>
</comment>
<dbReference type="Proteomes" id="UP000002931">
    <property type="component" value="Unassembled WGS sequence"/>
</dbReference>
<evidence type="ECO:0000313" key="1">
    <source>
        <dbReference type="EMBL" id="EAQ14290.1"/>
    </source>
</evidence>
<dbReference type="STRING" id="314271.RB2654_16511"/>
<sequence>MISISGNIERLVRQLDDVQARQIPYALSRALNDTARDVIEAERLHMVSVFDRPTRWTLNAFRVERSSKSNLVATVERKSAVGRRFYLEVQAEGGARPQTGLERAMGYRLKYAGQIVAVTPAAGMRLTAAGNMSPAMVSRVIAAVQVQLDRQQNTTARSRMRAPSRAQYFVPRPGSKLSPGIWERRGKRTLRKVMHFTTAVPTYTPRFKFEEVAVRRSRETFEANFYRWLQHALATAK</sequence>
<dbReference type="AlphaFoldDB" id="A3VBF7"/>
<reference evidence="1 2" key="1">
    <citation type="journal article" date="2010" name="J. Bacteriol.">
        <title>Genome sequences of Pelagibaca bermudensis HTCC2601T and Maritimibacter alkaliphilus HTCC2654T, the type strains of two marine Roseobacter genera.</title>
        <authorList>
            <person name="Thrash J.C."/>
            <person name="Cho J.C."/>
            <person name="Ferriera S."/>
            <person name="Johnson J."/>
            <person name="Vergin K.L."/>
            <person name="Giovannoni S.J."/>
        </authorList>
    </citation>
    <scope>NUCLEOTIDE SEQUENCE [LARGE SCALE GENOMIC DNA]</scope>
    <source>
        <strain evidence="1 2">HTCC2654</strain>
    </source>
</reference>
<name>A3VBF7_9RHOB</name>
<dbReference type="OrthoDB" id="7564032at2"/>
<accession>A3VBF7</accession>
<evidence type="ECO:0000313" key="2">
    <source>
        <dbReference type="Proteomes" id="UP000002931"/>
    </source>
</evidence>
<gene>
    <name evidence="1" type="ORF">RB2654_16511</name>
</gene>
<dbReference type="HOGENOM" id="CLU_082961_1_0_5"/>
<protein>
    <submittedName>
        <fullName evidence="1">Uncharacterized protein</fullName>
    </submittedName>
</protein>
<keyword evidence="2" id="KW-1185">Reference proteome</keyword>
<proteinExistence type="predicted"/>
<dbReference type="eggNOG" id="ENOG5032SUA">
    <property type="taxonomic scope" value="Bacteria"/>
</dbReference>
<organism evidence="1 2">
    <name type="scientific">Maritimibacter alkaliphilus HTCC2654</name>
    <dbReference type="NCBI Taxonomy" id="314271"/>
    <lineage>
        <taxon>Bacteria</taxon>
        <taxon>Pseudomonadati</taxon>
        <taxon>Pseudomonadota</taxon>
        <taxon>Alphaproteobacteria</taxon>
        <taxon>Rhodobacterales</taxon>
        <taxon>Roseobacteraceae</taxon>
        <taxon>Maritimibacter</taxon>
    </lineage>
</organism>